<evidence type="ECO:0000313" key="3">
    <source>
        <dbReference type="WBParaSite" id="NBR_0002130301-mRNA-1"/>
    </source>
</evidence>
<name>A0A0N4YVN1_NIPBR</name>
<dbReference type="Proteomes" id="UP000271162">
    <property type="component" value="Unassembled WGS sequence"/>
</dbReference>
<dbReference type="WBParaSite" id="NBR_0002130301-mRNA-1">
    <property type="protein sequence ID" value="NBR_0002130301-mRNA-1"/>
    <property type="gene ID" value="NBR_0002130301"/>
</dbReference>
<evidence type="ECO:0000313" key="1">
    <source>
        <dbReference type="EMBL" id="VDL85050.1"/>
    </source>
</evidence>
<organism evidence="3">
    <name type="scientific">Nippostrongylus brasiliensis</name>
    <name type="common">Rat hookworm</name>
    <dbReference type="NCBI Taxonomy" id="27835"/>
    <lineage>
        <taxon>Eukaryota</taxon>
        <taxon>Metazoa</taxon>
        <taxon>Ecdysozoa</taxon>
        <taxon>Nematoda</taxon>
        <taxon>Chromadorea</taxon>
        <taxon>Rhabditida</taxon>
        <taxon>Rhabditina</taxon>
        <taxon>Rhabditomorpha</taxon>
        <taxon>Strongyloidea</taxon>
        <taxon>Heligmosomidae</taxon>
        <taxon>Nippostrongylus</taxon>
    </lineage>
</organism>
<proteinExistence type="predicted"/>
<evidence type="ECO:0000313" key="2">
    <source>
        <dbReference type="Proteomes" id="UP000271162"/>
    </source>
</evidence>
<keyword evidence="2" id="KW-1185">Reference proteome</keyword>
<protein>
    <submittedName>
        <fullName evidence="3">BPI2 domain-containing protein</fullName>
    </submittedName>
</protein>
<reference evidence="3" key="1">
    <citation type="submission" date="2017-02" db="UniProtKB">
        <authorList>
            <consortium name="WormBaseParasite"/>
        </authorList>
    </citation>
    <scope>IDENTIFICATION</scope>
</reference>
<accession>A0A0N4YVN1</accession>
<sequence>MIVSRLIIGMVVIRIYPTDLSIMGMLVSVTTELTVRTVAGGHRAVDLTLTSPQGTIVDHGLITGPIAADVNRLFVHVTTVNIPRTRENIACSLKGVSQDSTTPQRLTGTELPATATIPILLDRLVRKILITPITTPALEMSNRMTAVMKMKPRRVLQGRKVGGRKKAVMVGLCLSFQLSFAGG</sequence>
<reference evidence="1 2" key="2">
    <citation type="submission" date="2018-11" db="EMBL/GenBank/DDBJ databases">
        <authorList>
            <consortium name="Pathogen Informatics"/>
        </authorList>
    </citation>
    <scope>NUCLEOTIDE SEQUENCE [LARGE SCALE GENOMIC DNA]</scope>
</reference>
<gene>
    <name evidence="1" type="ORF">NBR_LOCUS21304</name>
</gene>
<dbReference type="EMBL" id="UYSL01026164">
    <property type="protein sequence ID" value="VDL85050.1"/>
    <property type="molecule type" value="Genomic_DNA"/>
</dbReference>
<dbReference type="AlphaFoldDB" id="A0A0N4YVN1"/>